<dbReference type="Pfam" id="PF02604">
    <property type="entry name" value="PhdYeFM_antitox"/>
    <property type="match status" value="1"/>
</dbReference>
<evidence type="ECO:0000313" key="4">
    <source>
        <dbReference type="Proteomes" id="UP000232638"/>
    </source>
</evidence>
<evidence type="ECO:0000313" key="3">
    <source>
        <dbReference type="EMBL" id="AUB83560.1"/>
    </source>
</evidence>
<name>A0A2K8UDA1_9GAMM</name>
<comment type="similarity">
    <text evidence="1 2">Belongs to the phD/YefM antitoxin family.</text>
</comment>
<organism evidence="3 4">
    <name type="scientific">Candidatus Thiodictyon syntrophicum</name>
    <dbReference type="NCBI Taxonomy" id="1166950"/>
    <lineage>
        <taxon>Bacteria</taxon>
        <taxon>Pseudomonadati</taxon>
        <taxon>Pseudomonadota</taxon>
        <taxon>Gammaproteobacteria</taxon>
        <taxon>Chromatiales</taxon>
        <taxon>Chromatiaceae</taxon>
        <taxon>Thiodictyon</taxon>
    </lineage>
</organism>
<proteinExistence type="inferred from homology"/>
<dbReference type="InterPro" id="IPR006442">
    <property type="entry name" value="Antitoxin_Phd/YefM"/>
</dbReference>
<dbReference type="InterPro" id="IPR036165">
    <property type="entry name" value="YefM-like_sf"/>
</dbReference>
<dbReference type="Gene3D" id="3.40.1620.10">
    <property type="entry name" value="YefM-like domain"/>
    <property type="match status" value="1"/>
</dbReference>
<sequence>MKSTGAEEPSRRGNTSYWQLQDAKARFSDVVRRAVEQGPQHVTVNGEERAVVVSAREYDRLTGHRTGGELVALLVDSPLAEVEFEHPRITGPVRDVDL</sequence>
<dbReference type="EMBL" id="CP020370">
    <property type="protein sequence ID" value="AUB83560.1"/>
    <property type="molecule type" value="Genomic_DNA"/>
</dbReference>
<dbReference type="OrthoDB" id="361281at2"/>
<gene>
    <name evidence="3" type="ORF">THSYN_23180</name>
</gene>
<dbReference type="AlphaFoldDB" id="A0A2K8UDA1"/>
<protein>
    <recommendedName>
        <fullName evidence="2">Antitoxin</fullName>
    </recommendedName>
</protein>
<dbReference type="KEGG" id="tsy:THSYN_23180"/>
<reference evidence="3 4" key="1">
    <citation type="submission" date="2017-03" db="EMBL/GenBank/DDBJ databases">
        <title>Complete genome sequence of Candidatus 'Thiodictyon syntrophicum' sp. nov. strain Cad16T, a photolithoautotroph purple sulfur bacterium isolated from an alpine meromictic lake.</title>
        <authorList>
            <person name="Luedin S.M."/>
            <person name="Pothier J.F."/>
            <person name="Danza F."/>
            <person name="Storelli N."/>
            <person name="Wittwer M."/>
            <person name="Tonolla M."/>
        </authorList>
    </citation>
    <scope>NUCLEOTIDE SEQUENCE [LARGE SCALE GENOMIC DNA]</scope>
    <source>
        <strain evidence="3 4">Cad16T</strain>
    </source>
</reference>
<dbReference type="SUPFAM" id="SSF143120">
    <property type="entry name" value="YefM-like"/>
    <property type="match status" value="1"/>
</dbReference>
<keyword evidence="4" id="KW-1185">Reference proteome</keyword>
<dbReference type="RefSeq" id="WP_100921246.1">
    <property type="nucleotide sequence ID" value="NZ_CP020370.1"/>
</dbReference>
<dbReference type="Proteomes" id="UP000232638">
    <property type="component" value="Chromosome"/>
</dbReference>
<comment type="function">
    <text evidence="2">Antitoxin component of a type II toxin-antitoxin (TA) system.</text>
</comment>
<evidence type="ECO:0000256" key="2">
    <source>
        <dbReference type="RuleBase" id="RU362080"/>
    </source>
</evidence>
<dbReference type="NCBIfam" id="TIGR01552">
    <property type="entry name" value="phd_fam"/>
    <property type="match status" value="1"/>
</dbReference>
<accession>A0A2K8UDA1</accession>
<evidence type="ECO:0000256" key="1">
    <source>
        <dbReference type="ARBA" id="ARBA00009981"/>
    </source>
</evidence>